<evidence type="ECO:0000256" key="1">
    <source>
        <dbReference type="SAM" id="Phobius"/>
    </source>
</evidence>
<feature type="transmembrane region" description="Helical" evidence="1">
    <location>
        <begin position="20"/>
        <end position="43"/>
    </location>
</feature>
<keyword evidence="1" id="KW-0812">Transmembrane</keyword>
<keyword evidence="4" id="KW-1185">Reference proteome</keyword>
<dbReference type="InterPro" id="IPR052336">
    <property type="entry name" value="MlaD_Phospholipid_Transporter"/>
</dbReference>
<dbReference type="AlphaFoldDB" id="A0A6G9YNY7"/>
<dbReference type="RefSeq" id="WP_167477243.1">
    <property type="nucleotide sequence ID" value="NZ_CP046172.1"/>
</dbReference>
<dbReference type="Proteomes" id="UP000503540">
    <property type="component" value="Chromosome"/>
</dbReference>
<evidence type="ECO:0000259" key="2">
    <source>
        <dbReference type="Pfam" id="PF02470"/>
    </source>
</evidence>
<dbReference type="GO" id="GO:0005576">
    <property type="term" value="C:extracellular region"/>
    <property type="evidence" value="ECO:0007669"/>
    <property type="project" value="TreeGrafter"/>
</dbReference>
<name>A0A6G9YNY7_9NOCA</name>
<dbReference type="Pfam" id="PF02470">
    <property type="entry name" value="MlaD"/>
    <property type="match status" value="1"/>
</dbReference>
<dbReference type="PANTHER" id="PTHR33371">
    <property type="entry name" value="INTERMEMBRANE PHOSPHOLIPID TRANSPORT SYSTEM BINDING PROTEIN MLAD-RELATED"/>
    <property type="match status" value="1"/>
</dbReference>
<evidence type="ECO:0000313" key="4">
    <source>
        <dbReference type="Proteomes" id="UP000503540"/>
    </source>
</evidence>
<dbReference type="EMBL" id="CP046172">
    <property type="protein sequence ID" value="QIS14908.1"/>
    <property type="molecule type" value="Genomic_DNA"/>
</dbReference>
<gene>
    <name evidence="3" type="ORF">F5544_35385</name>
</gene>
<evidence type="ECO:0000313" key="3">
    <source>
        <dbReference type="EMBL" id="QIS14908.1"/>
    </source>
</evidence>
<reference evidence="3 4" key="1">
    <citation type="journal article" date="2019" name="ACS Chem. Biol.">
        <title>Identification and Mobilization of a Cryptic Antibiotic Biosynthesis Gene Locus from a Human-Pathogenic Nocardia Isolate.</title>
        <authorList>
            <person name="Herisse M."/>
            <person name="Ishida K."/>
            <person name="Porter J.L."/>
            <person name="Howden B."/>
            <person name="Hertweck C."/>
            <person name="Stinear T.P."/>
            <person name="Pidot S.J."/>
        </authorList>
    </citation>
    <scope>NUCLEOTIDE SEQUENCE [LARGE SCALE GENOMIC DNA]</scope>
    <source>
        <strain evidence="3 4">AUSMDU00012717</strain>
    </source>
</reference>
<feature type="domain" description="Mce/MlaD" evidence="2">
    <location>
        <begin position="48"/>
        <end position="121"/>
    </location>
</feature>
<organism evidence="3 4">
    <name type="scientific">Nocardia arthritidis</name>
    <dbReference type="NCBI Taxonomy" id="228602"/>
    <lineage>
        <taxon>Bacteria</taxon>
        <taxon>Bacillati</taxon>
        <taxon>Actinomycetota</taxon>
        <taxon>Actinomycetes</taxon>
        <taxon>Mycobacteriales</taxon>
        <taxon>Nocardiaceae</taxon>
        <taxon>Nocardia</taxon>
    </lineage>
</organism>
<dbReference type="KEGG" id="nah:F5544_35385"/>
<sequence>MPTLTSGFTRHLRDDSGRELRWGVLGVLAVVALLVVCAVLYVLPLGKSSYTALLSEAGSVQVGDEVRVAGITVGSVTGLELLPDQVRMRFTVDHQVFVGDASTLDIRMLTAVGGHYLAMTPAGSKPLGAQPIPADRVRLPYSLMRTFQDAAAPVERVDGDALRRNLAAVRRSLADNPDSIRRLSDAMDTVVGIFDKQRTDIAAALSAADEYLSTIDAGKSAIGELIRHIGSVETILIDKRDEINAAVPLTIRFVSRIAALEPGYRTTLQPLVDEFARALPELQRLGQRLDEMITTVDGLTTHLRQVAAQQGVTIDQSATTLSTICVPLPGKGC</sequence>
<protein>
    <submittedName>
        <fullName evidence="3">MCE family protein</fullName>
    </submittedName>
</protein>
<keyword evidence="1" id="KW-1133">Transmembrane helix</keyword>
<dbReference type="InterPro" id="IPR003399">
    <property type="entry name" value="Mce/MlaD"/>
</dbReference>
<keyword evidence="1" id="KW-0472">Membrane</keyword>
<dbReference type="PANTHER" id="PTHR33371:SF18">
    <property type="entry name" value="MCE-FAMILY PROTEIN MCE3C"/>
    <property type="match status" value="1"/>
</dbReference>
<accession>A0A6G9YNY7</accession>
<proteinExistence type="predicted"/>